<dbReference type="Gene3D" id="2.60.40.1120">
    <property type="entry name" value="Carboxypeptidase-like, regulatory domain"/>
    <property type="match status" value="1"/>
</dbReference>
<dbReference type="SUPFAM" id="SSF49464">
    <property type="entry name" value="Carboxypeptidase regulatory domain-like"/>
    <property type="match status" value="1"/>
</dbReference>
<dbReference type="Pfam" id="PF13620">
    <property type="entry name" value="CarboxypepD_reg"/>
    <property type="match status" value="1"/>
</dbReference>
<feature type="signal peptide" evidence="7">
    <location>
        <begin position="1"/>
        <end position="28"/>
    </location>
</feature>
<keyword evidence="4" id="KW-0812">Transmembrane</keyword>
<feature type="chain" id="PRO_5007511951" evidence="7">
    <location>
        <begin position="29"/>
        <end position="1174"/>
    </location>
</feature>
<organism evidence="9 10">
    <name type="scientific">Luteitalea pratensis</name>
    <dbReference type="NCBI Taxonomy" id="1855912"/>
    <lineage>
        <taxon>Bacteria</taxon>
        <taxon>Pseudomonadati</taxon>
        <taxon>Acidobacteriota</taxon>
        <taxon>Vicinamibacteria</taxon>
        <taxon>Vicinamibacterales</taxon>
        <taxon>Vicinamibacteraceae</taxon>
        <taxon>Luteitalea</taxon>
    </lineage>
</organism>
<dbReference type="Pfam" id="PF25183">
    <property type="entry name" value="OMP_b-brl_4"/>
    <property type="match status" value="1"/>
</dbReference>
<dbReference type="PANTHER" id="PTHR30069:SF46">
    <property type="entry name" value="OAR PROTEIN"/>
    <property type="match status" value="1"/>
</dbReference>
<dbReference type="AlphaFoldDB" id="A0A143PST6"/>
<evidence type="ECO:0000256" key="3">
    <source>
        <dbReference type="ARBA" id="ARBA00022452"/>
    </source>
</evidence>
<keyword evidence="6" id="KW-0998">Cell outer membrane</keyword>
<sequence precursor="true">MLLQYLRPCQGLVLALLCVIGLTSPALAQDPRGSIAGRVVDSSGGALPGTTVTVTNTATGTANTAVTNEEGGYSIPFITPGSYDILVELTGFKRAERKAVEVRIADRLELDFKLEIGGLEETITVEGGTPLLDTRSASQGQVIDEKRIEMMPLSDGNPFTLTRLAAGTVFTGDLKFARPFDNGGTSATTSNGAAGGNEFTLDGSPNMANGRRVAFTPPAGAVQEFKVETATFDAQQGHTAGATINVTMKAGTNQFHGDGYYHYRDETLAKNDFFLERAGRPKDTLEYKRFGGTFGGPVDLGFYNGRNKTFFFSAFEWLYDQFPEPTQVTVPSEAQRNGDFSALLPLGIQIFDPATAQVVNGQVRRTAFPGNIIPANRINNVAREILKYYPLPNQQGNAQGQNNYIANNPRGDDFYSMNFRGDHQFNNNNKMFARYSRNNRTEYRGAWTGEQNGVTPTGNYLFRINDAVTGDHVWTMSPTTVLNLRGSWSKFQEPSKRQHQDIFDPASLGFSSQTTALFPTDVKYFPRIQFPSNNIYEPLGDSYAGGTNFDILTFQPTVTKFFGNHSVRAGYDFRRYRQPMTPSYHAAGRYEFGRDYTNGGTDLGNAVIGQELAAFLLGLPSGTNSAIEIAPDSSNTSVYQGVFVQDDWKVNSRLTVNLGLRYEYEGAPTEADNANVRGFDPTANLNVTAAARAAYAQRPVVELPASQFNPVGGVLYATDSNPGFWNTDKNNWQPRVSAAYQMNDRTVVRGGWAIYTVPFLFDTAFFQPGYAQSTPVVASNDSGLTFQANLTNPFPGGVTQPAGNSNGVNTFVGQNLSRYTMNVDASNGQAMRWAISVQHEIFAKWVVEAGYTGNHGYDISVDTDINQIPVQFLSTSPTRDAALIANLAQPVANPFAGLLPGTGLNTANVARSQLLRPFPQFTQVQSRNFDGTSSYQSGQFRLERRFSDGYSFLATYTASRFTERASWLNAQEGAVGIYEERPSTNDVPHRVVLNGILELPFGNGRRWGNDWNGLLNAIAGGWNVSAIWQWQTGRPLNPALGNVYYNGDINQLTTDYSVDVSQPVFDVSGFYFSDIPESQRISDPRINLEQNYRTLPSRPAKLRGQQQNLLDMSVVKRFDITQTVRAQLHLEVYNAFNQVFYGDPEMSPRSANFGKVTSQSNVPLNLQIGFRVSF</sequence>
<name>A0A143PST6_LUTPR</name>
<keyword evidence="3" id="KW-1134">Transmembrane beta strand</keyword>
<feature type="domain" description="TonB-dependent transporter Oar-like beta-barrel" evidence="8">
    <location>
        <begin position="248"/>
        <end position="1167"/>
    </location>
</feature>
<dbReference type="EMBL" id="CP015136">
    <property type="protein sequence ID" value="AMY11396.1"/>
    <property type="molecule type" value="Genomic_DNA"/>
</dbReference>
<evidence type="ECO:0000256" key="5">
    <source>
        <dbReference type="ARBA" id="ARBA00023136"/>
    </source>
</evidence>
<dbReference type="InterPro" id="IPR057601">
    <property type="entry name" value="Oar-like_b-barrel"/>
</dbReference>
<evidence type="ECO:0000256" key="1">
    <source>
        <dbReference type="ARBA" id="ARBA00004571"/>
    </source>
</evidence>
<dbReference type="InterPro" id="IPR036942">
    <property type="entry name" value="Beta-barrel_TonB_sf"/>
</dbReference>
<evidence type="ECO:0000256" key="2">
    <source>
        <dbReference type="ARBA" id="ARBA00022448"/>
    </source>
</evidence>
<dbReference type="STRING" id="1855912.LuPra_04646"/>
<dbReference type="Gene3D" id="2.40.170.20">
    <property type="entry name" value="TonB-dependent receptor, beta-barrel domain"/>
    <property type="match status" value="1"/>
</dbReference>
<protein>
    <submittedName>
        <fullName evidence="9">Outer membrane receptor for ferrienterochelin and colicins</fullName>
    </submittedName>
</protein>
<evidence type="ECO:0000313" key="9">
    <source>
        <dbReference type="EMBL" id="AMY11396.1"/>
    </source>
</evidence>
<dbReference type="GO" id="GO:0009279">
    <property type="term" value="C:cell outer membrane"/>
    <property type="evidence" value="ECO:0007669"/>
    <property type="project" value="UniProtKB-SubCell"/>
</dbReference>
<keyword evidence="5" id="KW-0472">Membrane</keyword>
<evidence type="ECO:0000256" key="7">
    <source>
        <dbReference type="SAM" id="SignalP"/>
    </source>
</evidence>
<comment type="subcellular location">
    <subcellularLocation>
        <location evidence="1">Cell outer membrane</location>
        <topology evidence="1">Multi-pass membrane protein</topology>
    </subcellularLocation>
</comment>
<evidence type="ECO:0000259" key="8">
    <source>
        <dbReference type="Pfam" id="PF25183"/>
    </source>
</evidence>
<dbReference type="SUPFAM" id="SSF56935">
    <property type="entry name" value="Porins"/>
    <property type="match status" value="1"/>
</dbReference>
<dbReference type="GO" id="GO:0015344">
    <property type="term" value="F:siderophore uptake transmembrane transporter activity"/>
    <property type="evidence" value="ECO:0007669"/>
    <property type="project" value="TreeGrafter"/>
</dbReference>
<dbReference type="InterPro" id="IPR039426">
    <property type="entry name" value="TonB-dep_rcpt-like"/>
</dbReference>
<evidence type="ECO:0000256" key="4">
    <source>
        <dbReference type="ARBA" id="ARBA00022692"/>
    </source>
</evidence>
<gene>
    <name evidence="9" type="ORF">LuPra_04646</name>
</gene>
<reference evidence="10" key="2">
    <citation type="submission" date="2016-04" db="EMBL/GenBank/DDBJ databases">
        <title>First Complete Genome Sequence of a Subdivision 6 Acidobacterium.</title>
        <authorList>
            <person name="Huang S."/>
            <person name="Vieira S."/>
            <person name="Bunk B."/>
            <person name="Riedel T."/>
            <person name="Sproeer C."/>
            <person name="Overmann J."/>
        </authorList>
    </citation>
    <scope>NUCLEOTIDE SEQUENCE [LARGE SCALE GENOMIC DNA]</scope>
    <source>
        <strain evidence="10">DSM 100886 HEG_-6_39</strain>
    </source>
</reference>
<dbReference type="KEGG" id="abac:LuPra_04646"/>
<keyword evidence="7" id="KW-0732">Signal</keyword>
<accession>A0A143PST6</accession>
<keyword evidence="9" id="KW-0675">Receptor</keyword>
<keyword evidence="10" id="KW-1185">Reference proteome</keyword>
<dbReference type="Proteomes" id="UP000076079">
    <property type="component" value="Chromosome"/>
</dbReference>
<reference evidence="9 10" key="1">
    <citation type="journal article" date="2016" name="Genome Announc.">
        <title>First Complete Genome Sequence of a Subdivision 6 Acidobacterium Strain.</title>
        <authorList>
            <person name="Huang S."/>
            <person name="Vieira S."/>
            <person name="Bunk B."/>
            <person name="Riedel T."/>
            <person name="Sproer C."/>
            <person name="Overmann J."/>
        </authorList>
    </citation>
    <scope>NUCLEOTIDE SEQUENCE [LARGE SCALE GENOMIC DNA]</scope>
    <source>
        <strain evidence="10">DSM 100886 HEG_-6_39</strain>
    </source>
</reference>
<dbReference type="InterPro" id="IPR008969">
    <property type="entry name" value="CarboxyPept-like_regulatory"/>
</dbReference>
<dbReference type="GO" id="GO:0044718">
    <property type="term" value="P:siderophore transmembrane transport"/>
    <property type="evidence" value="ECO:0007669"/>
    <property type="project" value="TreeGrafter"/>
</dbReference>
<dbReference type="PANTHER" id="PTHR30069">
    <property type="entry name" value="TONB-DEPENDENT OUTER MEMBRANE RECEPTOR"/>
    <property type="match status" value="1"/>
</dbReference>
<proteinExistence type="predicted"/>
<evidence type="ECO:0000313" key="10">
    <source>
        <dbReference type="Proteomes" id="UP000076079"/>
    </source>
</evidence>
<keyword evidence="2" id="KW-0813">Transport</keyword>
<evidence type="ECO:0000256" key="6">
    <source>
        <dbReference type="ARBA" id="ARBA00023237"/>
    </source>
</evidence>